<dbReference type="PRINTS" id="PR00032">
    <property type="entry name" value="HTHARAC"/>
</dbReference>
<dbReference type="SMART" id="SM00342">
    <property type="entry name" value="HTH_ARAC"/>
    <property type="match status" value="1"/>
</dbReference>
<dbReference type="PANTHER" id="PTHR43280">
    <property type="entry name" value="ARAC-FAMILY TRANSCRIPTIONAL REGULATOR"/>
    <property type="match status" value="1"/>
</dbReference>
<dbReference type="PROSITE" id="PS01124">
    <property type="entry name" value="HTH_ARAC_FAMILY_2"/>
    <property type="match status" value="1"/>
</dbReference>
<dbReference type="InterPro" id="IPR018060">
    <property type="entry name" value="HTH_AraC"/>
</dbReference>
<evidence type="ECO:0000256" key="1">
    <source>
        <dbReference type="ARBA" id="ARBA00023015"/>
    </source>
</evidence>
<dbReference type="Pfam" id="PF12833">
    <property type="entry name" value="HTH_18"/>
    <property type="match status" value="1"/>
</dbReference>
<dbReference type="RefSeq" id="WP_316265687.1">
    <property type="nucleotide sequence ID" value="NZ_AP027742.1"/>
</dbReference>
<proteinExistence type="predicted"/>
<keyword evidence="6" id="KW-1185">Reference proteome</keyword>
<dbReference type="SUPFAM" id="SSF51182">
    <property type="entry name" value="RmlC-like cupins"/>
    <property type="match status" value="1"/>
</dbReference>
<evidence type="ECO:0000256" key="2">
    <source>
        <dbReference type="ARBA" id="ARBA00023125"/>
    </source>
</evidence>
<dbReference type="Proteomes" id="UP001305815">
    <property type="component" value="Chromosome"/>
</dbReference>
<dbReference type="InterPro" id="IPR014710">
    <property type="entry name" value="RmlC-like_jellyroll"/>
</dbReference>
<dbReference type="PANTHER" id="PTHR43280:SF2">
    <property type="entry name" value="HTH-TYPE TRANSCRIPTIONAL REGULATOR EXSA"/>
    <property type="match status" value="1"/>
</dbReference>
<dbReference type="InterPro" id="IPR009057">
    <property type="entry name" value="Homeodomain-like_sf"/>
</dbReference>
<dbReference type="InterPro" id="IPR020449">
    <property type="entry name" value="Tscrpt_reg_AraC-type_HTH"/>
</dbReference>
<dbReference type="Gene3D" id="1.10.10.60">
    <property type="entry name" value="Homeodomain-like"/>
    <property type="match status" value="2"/>
</dbReference>
<name>A0ABN6Z660_9FIRM</name>
<keyword evidence="2" id="KW-0238">DNA-binding</keyword>
<dbReference type="InterPro" id="IPR011051">
    <property type="entry name" value="RmlC_Cupin_sf"/>
</dbReference>
<accession>A0ABN6Z660</accession>
<reference evidence="6" key="1">
    <citation type="journal article" date="2023" name="Int. J. Syst. Evol. Microbiol.">
        <title>Claveliimonas bilis gen. nov., sp. nov., deoxycholic acid-producing bacteria isolated from human faeces, and reclassification of Sellimonas monacensis Zenner et al. 2021 as Claveliimonas monacensis comb. nov.</title>
        <authorList>
            <person name="Hisatomi A."/>
            <person name="Kastawa N.W.E.P.G."/>
            <person name="Song I."/>
            <person name="Ohkuma M."/>
            <person name="Fukiya S."/>
            <person name="Sakamoto M."/>
        </authorList>
    </citation>
    <scope>NUCLEOTIDE SEQUENCE [LARGE SCALE GENOMIC DNA]</scope>
    <source>
        <strain evidence="6">12BBH14</strain>
    </source>
</reference>
<organism evidence="5 6">
    <name type="scientific">Claveliimonas bilis</name>
    <dbReference type="NCBI Taxonomy" id="3028070"/>
    <lineage>
        <taxon>Bacteria</taxon>
        <taxon>Bacillati</taxon>
        <taxon>Bacillota</taxon>
        <taxon>Clostridia</taxon>
        <taxon>Lachnospirales</taxon>
        <taxon>Lachnospiraceae</taxon>
        <taxon>Claveliimonas</taxon>
    </lineage>
</organism>
<protein>
    <submittedName>
        <fullName evidence="5">HTH-type transcriptional regulator YdeC</fullName>
    </submittedName>
</protein>
<evidence type="ECO:0000313" key="5">
    <source>
        <dbReference type="EMBL" id="BDZ78626.1"/>
    </source>
</evidence>
<keyword evidence="1" id="KW-0805">Transcription regulation</keyword>
<evidence type="ECO:0000313" key="6">
    <source>
        <dbReference type="Proteomes" id="UP001305815"/>
    </source>
</evidence>
<evidence type="ECO:0000259" key="4">
    <source>
        <dbReference type="PROSITE" id="PS01124"/>
    </source>
</evidence>
<dbReference type="InterPro" id="IPR003313">
    <property type="entry name" value="AraC-bd"/>
</dbReference>
<dbReference type="SUPFAM" id="SSF46689">
    <property type="entry name" value="Homeodomain-like"/>
    <property type="match status" value="2"/>
</dbReference>
<gene>
    <name evidence="5" type="primary">ydeC_2</name>
    <name evidence="5" type="ORF">Lac1_28090</name>
</gene>
<dbReference type="EMBL" id="AP027742">
    <property type="protein sequence ID" value="BDZ78626.1"/>
    <property type="molecule type" value="Genomic_DNA"/>
</dbReference>
<sequence>MALHECGLNLNRGLKELQMHGTLDFPCAGYAAFYTDNPEDTIPWHWHEEMELVYAAEGSMEVRIPSSSFCVRKGDLFAINSNTLHFASSLEGCLLHSLVFSPSLVTGTDNSVFAKKYVHPLLSCPSFSGFLFPSSKYPEIIRDFCAAFEVMKKEPPGFEFIVREKLSCICFFLSQKFKEEMVISSSTSGQNDLRIKKMLEYIHQNYSSEITLPEIARTADIGERECLRCFQKTIQTSPIQYLLKYRSMQAADLLLREPERSISDISVSCGFDSPSNFAKVFRRFYHCTPREYRKMPAI</sequence>
<evidence type="ECO:0000256" key="3">
    <source>
        <dbReference type="ARBA" id="ARBA00023163"/>
    </source>
</evidence>
<dbReference type="Pfam" id="PF02311">
    <property type="entry name" value="AraC_binding"/>
    <property type="match status" value="1"/>
</dbReference>
<keyword evidence="3" id="KW-0804">Transcription</keyword>
<feature type="domain" description="HTH araC/xylS-type" evidence="4">
    <location>
        <begin position="196"/>
        <end position="295"/>
    </location>
</feature>
<dbReference type="CDD" id="cd02208">
    <property type="entry name" value="cupin_RmlC-like"/>
    <property type="match status" value="1"/>
</dbReference>
<dbReference type="Gene3D" id="2.60.120.10">
    <property type="entry name" value="Jelly Rolls"/>
    <property type="match status" value="1"/>
</dbReference>